<dbReference type="PANTHER" id="PTHR19134">
    <property type="entry name" value="RECEPTOR-TYPE TYROSINE-PROTEIN PHOSPHATASE"/>
    <property type="match status" value="1"/>
</dbReference>
<dbReference type="PROSITE" id="PS50055">
    <property type="entry name" value="TYR_PHOSPHATASE_PTP"/>
    <property type="match status" value="1"/>
</dbReference>
<keyword evidence="2" id="KW-0904">Protein phosphatase</keyword>
<dbReference type="EMBL" id="GBXM01058787">
    <property type="protein sequence ID" value="JAH49790.1"/>
    <property type="molecule type" value="Transcribed_RNA"/>
</dbReference>
<feature type="domain" description="Tyrosine-protein phosphatase" evidence="3">
    <location>
        <begin position="34"/>
        <end position="102"/>
    </location>
</feature>
<evidence type="ECO:0000313" key="4">
    <source>
        <dbReference type="EMBL" id="JAH49790.1"/>
    </source>
</evidence>
<dbReference type="Gene3D" id="3.90.190.10">
    <property type="entry name" value="Protein tyrosine phosphatase superfamily"/>
    <property type="match status" value="1"/>
</dbReference>
<reference evidence="4" key="1">
    <citation type="submission" date="2014-11" db="EMBL/GenBank/DDBJ databases">
        <authorList>
            <person name="Amaro Gonzalez C."/>
        </authorList>
    </citation>
    <scope>NUCLEOTIDE SEQUENCE</scope>
</reference>
<dbReference type="InterPro" id="IPR029021">
    <property type="entry name" value="Prot-tyrosine_phosphatase-like"/>
</dbReference>
<dbReference type="InterPro" id="IPR000242">
    <property type="entry name" value="PTP_cat"/>
</dbReference>
<dbReference type="InterPro" id="IPR050348">
    <property type="entry name" value="Protein-Tyr_Phosphatase"/>
</dbReference>
<accession>A0A0E9TA85</accession>
<evidence type="ECO:0000259" key="3">
    <source>
        <dbReference type="PROSITE" id="PS50055"/>
    </source>
</evidence>
<keyword evidence="2" id="KW-0378">Hydrolase</keyword>
<reference evidence="4" key="2">
    <citation type="journal article" date="2015" name="Fish Shellfish Immunol.">
        <title>Early steps in the European eel (Anguilla anguilla)-Vibrio vulnificus interaction in the gills: Role of the RtxA13 toxin.</title>
        <authorList>
            <person name="Callol A."/>
            <person name="Pajuelo D."/>
            <person name="Ebbesson L."/>
            <person name="Teles M."/>
            <person name="MacKenzie S."/>
            <person name="Amaro C."/>
        </authorList>
    </citation>
    <scope>NUCLEOTIDE SEQUENCE</scope>
</reference>
<name>A0A0E9TA85_ANGAN</name>
<protein>
    <recommendedName>
        <fullName evidence="1">protein-tyrosine-phosphatase</fullName>
        <ecNumber evidence="1">3.1.3.48</ecNumber>
    </recommendedName>
</protein>
<dbReference type="GO" id="GO:0004725">
    <property type="term" value="F:protein tyrosine phosphatase activity"/>
    <property type="evidence" value="ECO:0007669"/>
    <property type="project" value="UniProtKB-EC"/>
</dbReference>
<sequence>MEAILGQETEVLASQLHSYVNSILTPGPGGKTRLEKQFKLVTQCNARFVECFSAQKECNKEKNRNSSVVPSERARVGLAPLPGMKGTDYINASYIIGLLPEQ</sequence>
<proteinExistence type="predicted"/>
<dbReference type="AlphaFoldDB" id="A0A0E9TA85"/>
<dbReference type="Pfam" id="PF00102">
    <property type="entry name" value="Y_phosphatase"/>
    <property type="match status" value="1"/>
</dbReference>
<dbReference type="EC" id="3.1.3.48" evidence="1"/>
<dbReference type="PANTHER" id="PTHR19134:SF468">
    <property type="entry name" value="RECEPTOR-TYPE TYROSINE-PROTEIN PHOSPHATASE GAMMA"/>
    <property type="match status" value="1"/>
</dbReference>
<organism evidence="4">
    <name type="scientific">Anguilla anguilla</name>
    <name type="common">European freshwater eel</name>
    <name type="synonym">Muraena anguilla</name>
    <dbReference type="NCBI Taxonomy" id="7936"/>
    <lineage>
        <taxon>Eukaryota</taxon>
        <taxon>Metazoa</taxon>
        <taxon>Chordata</taxon>
        <taxon>Craniata</taxon>
        <taxon>Vertebrata</taxon>
        <taxon>Euteleostomi</taxon>
        <taxon>Actinopterygii</taxon>
        <taxon>Neopterygii</taxon>
        <taxon>Teleostei</taxon>
        <taxon>Anguilliformes</taxon>
        <taxon>Anguillidae</taxon>
        <taxon>Anguilla</taxon>
    </lineage>
</organism>
<dbReference type="SUPFAM" id="SSF52799">
    <property type="entry name" value="(Phosphotyrosine protein) phosphatases II"/>
    <property type="match status" value="1"/>
</dbReference>
<evidence type="ECO:0000256" key="1">
    <source>
        <dbReference type="ARBA" id="ARBA00013064"/>
    </source>
</evidence>
<evidence type="ECO:0000256" key="2">
    <source>
        <dbReference type="ARBA" id="ARBA00022912"/>
    </source>
</evidence>